<dbReference type="InterPro" id="IPR008166">
    <property type="entry name" value="Glyco_transf_92"/>
</dbReference>
<evidence type="ECO:0000256" key="7">
    <source>
        <dbReference type="ARBA" id="ARBA00023136"/>
    </source>
</evidence>
<evidence type="ECO:0000256" key="4">
    <source>
        <dbReference type="ARBA" id="ARBA00022679"/>
    </source>
</evidence>
<proteinExistence type="inferred from homology"/>
<dbReference type="Pfam" id="PF01697">
    <property type="entry name" value="Glyco_transf_92"/>
    <property type="match status" value="1"/>
</dbReference>
<dbReference type="EnsemblMetazoa" id="CapteT203809">
    <property type="protein sequence ID" value="CapteP203809"/>
    <property type="gene ID" value="CapteG203809"/>
</dbReference>
<keyword evidence="11" id="KW-1185">Reference proteome</keyword>
<sequence length="466" mass="53311">MKCELNPKTQLKLFCVLTISMVGLALVYMNLQRNSEFLRMGQPIDAPSPRIIPPSEPCHWQKAHTALMEKLPPFEEEPRIQSFGKGGGGVYSAYLDTREEQKRAVRILGALEEHAEAFCHVIGRYADGRMEMHVVKAQMQVTHRRRTIRATTVRVFTCRGRQLYSFIVSCHIEEYFPIPLRVVLSYERCGDPIATLPVSNTFTPFPKYNFTVCLHQPLFEITMDSVPRILEWIAVNRVFGGDHFVMYSLPSTQMIHDYLQPLVDTGLLEIHVWGIDVPGNVTEDSHCQKSIINECIYRHMYTSNRIALLDFDEFPTPHTTENWSELLSVSPCANSTAAYFRNVYFPLQLTNKTSNHKLTVLQNTQRVSEAIPCHKHSKLIINPRNILACTTHFVFSLVGGAPPTEECCVPENLGFLHHYRFISNYDHGNSTSGVIPGIKEDSRMWNFSKKIKENVNAIYQTIHRNL</sequence>
<accession>R7U9H1</accession>
<dbReference type="OMA" id="VHYYGQQ"/>
<reference evidence="10" key="3">
    <citation type="submission" date="2015-06" db="UniProtKB">
        <authorList>
            <consortium name="EnsemblMetazoa"/>
        </authorList>
    </citation>
    <scope>IDENTIFICATION</scope>
</reference>
<dbReference type="EMBL" id="AMQN01008627">
    <property type="status" value="NOT_ANNOTATED_CDS"/>
    <property type="molecule type" value="Genomic_DNA"/>
</dbReference>
<reference evidence="11" key="1">
    <citation type="submission" date="2012-12" db="EMBL/GenBank/DDBJ databases">
        <authorList>
            <person name="Hellsten U."/>
            <person name="Grimwood J."/>
            <person name="Chapman J.A."/>
            <person name="Shapiro H."/>
            <person name="Aerts A."/>
            <person name="Otillar R.P."/>
            <person name="Terry A.Y."/>
            <person name="Boore J.L."/>
            <person name="Simakov O."/>
            <person name="Marletaz F."/>
            <person name="Cho S.-J."/>
            <person name="Edsinger-Gonzales E."/>
            <person name="Havlak P."/>
            <person name="Kuo D.-H."/>
            <person name="Larsson T."/>
            <person name="Lv J."/>
            <person name="Arendt D."/>
            <person name="Savage R."/>
            <person name="Osoegawa K."/>
            <person name="de Jong P."/>
            <person name="Lindberg D.R."/>
            <person name="Seaver E.C."/>
            <person name="Weisblat D.A."/>
            <person name="Putnam N.H."/>
            <person name="Grigoriev I.V."/>
            <person name="Rokhsar D.S."/>
        </authorList>
    </citation>
    <scope>NUCLEOTIDE SEQUENCE</scope>
    <source>
        <strain evidence="11">I ESC-2004</strain>
    </source>
</reference>
<evidence type="ECO:0000256" key="8">
    <source>
        <dbReference type="RuleBase" id="RU366017"/>
    </source>
</evidence>
<comment type="similarity">
    <text evidence="2 8">Belongs to the glycosyltransferase 92 family.</text>
</comment>
<dbReference type="OrthoDB" id="2526284at2759"/>
<dbReference type="GO" id="GO:0016757">
    <property type="term" value="F:glycosyltransferase activity"/>
    <property type="evidence" value="ECO:0007669"/>
    <property type="project" value="UniProtKB-UniRule"/>
</dbReference>
<gene>
    <name evidence="9" type="ORF">CAPTEDRAFT_203809</name>
</gene>
<dbReference type="EC" id="2.4.1.-" evidence="8"/>
<comment type="subcellular location">
    <subcellularLocation>
        <location evidence="1">Membrane</location>
        <topology evidence="1">Single-pass membrane protein</topology>
    </subcellularLocation>
</comment>
<name>R7U9H1_CAPTE</name>
<keyword evidence="7 8" id="KW-0472">Membrane</keyword>
<evidence type="ECO:0000313" key="10">
    <source>
        <dbReference type="EnsemblMetazoa" id="CapteP203809"/>
    </source>
</evidence>
<dbReference type="EMBL" id="KB303586">
    <property type="protein sequence ID" value="ELU02990.1"/>
    <property type="molecule type" value="Genomic_DNA"/>
</dbReference>
<keyword evidence="6 8" id="KW-1133">Transmembrane helix</keyword>
<dbReference type="GO" id="GO:0005737">
    <property type="term" value="C:cytoplasm"/>
    <property type="evidence" value="ECO:0007669"/>
    <property type="project" value="TreeGrafter"/>
</dbReference>
<evidence type="ECO:0000256" key="5">
    <source>
        <dbReference type="ARBA" id="ARBA00022692"/>
    </source>
</evidence>
<organism evidence="9">
    <name type="scientific">Capitella teleta</name>
    <name type="common">Polychaete worm</name>
    <dbReference type="NCBI Taxonomy" id="283909"/>
    <lineage>
        <taxon>Eukaryota</taxon>
        <taxon>Metazoa</taxon>
        <taxon>Spiralia</taxon>
        <taxon>Lophotrochozoa</taxon>
        <taxon>Annelida</taxon>
        <taxon>Polychaeta</taxon>
        <taxon>Sedentaria</taxon>
        <taxon>Scolecida</taxon>
        <taxon>Capitellidae</taxon>
        <taxon>Capitella</taxon>
    </lineage>
</organism>
<evidence type="ECO:0000256" key="1">
    <source>
        <dbReference type="ARBA" id="ARBA00004167"/>
    </source>
</evidence>
<evidence type="ECO:0000313" key="11">
    <source>
        <dbReference type="Proteomes" id="UP000014760"/>
    </source>
</evidence>
<evidence type="ECO:0000313" key="9">
    <source>
        <dbReference type="EMBL" id="ELU02990.1"/>
    </source>
</evidence>
<dbReference type="HOGENOM" id="CLU_036242_0_0_1"/>
<dbReference type="PANTHER" id="PTHR21461">
    <property type="entry name" value="GLYCOSYLTRANSFERASE FAMILY 92 PROTEIN"/>
    <property type="match status" value="1"/>
</dbReference>
<keyword evidence="5 8" id="KW-0812">Transmembrane</keyword>
<keyword evidence="4 8" id="KW-0808">Transferase</keyword>
<dbReference type="PANTHER" id="PTHR21461:SF69">
    <property type="entry name" value="GLYCOSYLTRANSFERASE FAMILY 92 PROTEIN"/>
    <property type="match status" value="1"/>
</dbReference>
<keyword evidence="3 8" id="KW-0328">Glycosyltransferase</keyword>
<evidence type="ECO:0000256" key="2">
    <source>
        <dbReference type="ARBA" id="ARBA00007647"/>
    </source>
</evidence>
<feature type="transmembrane region" description="Helical" evidence="8">
    <location>
        <begin position="12"/>
        <end position="31"/>
    </location>
</feature>
<protein>
    <recommendedName>
        <fullName evidence="8">Glycosyltransferase family 92 protein</fullName>
        <ecNumber evidence="8">2.4.1.-</ecNumber>
    </recommendedName>
</protein>
<reference evidence="9 11" key="2">
    <citation type="journal article" date="2013" name="Nature">
        <title>Insights into bilaterian evolution from three spiralian genomes.</title>
        <authorList>
            <person name="Simakov O."/>
            <person name="Marletaz F."/>
            <person name="Cho S.J."/>
            <person name="Edsinger-Gonzales E."/>
            <person name="Havlak P."/>
            <person name="Hellsten U."/>
            <person name="Kuo D.H."/>
            <person name="Larsson T."/>
            <person name="Lv J."/>
            <person name="Arendt D."/>
            <person name="Savage R."/>
            <person name="Osoegawa K."/>
            <person name="de Jong P."/>
            <person name="Grimwood J."/>
            <person name="Chapman J.A."/>
            <person name="Shapiro H."/>
            <person name="Aerts A."/>
            <person name="Otillar R.P."/>
            <person name="Terry A.Y."/>
            <person name="Boore J.L."/>
            <person name="Grigoriev I.V."/>
            <person name="Lindberg D.R."/>
            <person name="Seaver E.C."/>
            <person name="Weisblat D.A."/>
            <person name="Putnam N.H."/>
            <person name="Rokhsar D.S."/>
        </authorList>
    </citation>
    <scope>NUCLEOTIDE SEQUENCE</scope>
    <source>
        <strain evidence="9 11">I ESC-2004</strain>
    </source>
</reference>
<evidence type="ECO:0000256" key="6">
    <source>
        <dbReference type="ARBA" id="ARBA00022989"/>
    </source>
</evidence>
<evidence type="ECO:0000256" key="3">
    <source>
        <dbReference type="ARBA" id="ARBA00022676"/>
    </source>
</evidence>
<dbReference type="Proteomes" id="UP000014760">
    <property type="component" value="Unassembled WGS sequence"/>
</dbReference>
<dbReference type="AlphaFoldDB" id="R7U9H1"/>
<dbReference type="GO" id="GO:0016020">
    <property type="term" value="C:membrane"/>
    <property type="evidence" value="ECO:0007669"/>
    <property type="project" value="UniProtKB-SubCell"/>
</dbReference>